<evidence type="ECO:0000256" key="1">
    <source>
        <dbReference type="SAM" id="MobiDB-lite"/>
    </source>
</evidence>
<evidence type="ECO:0000256" key="2">
    <source>
        <dbReference type="SAM" id="SignalP"/>
    </source>
</evidence>
<dbReference type="InterPro" id="IPR005152">
    <property type="entry name" value="Lipase_secreted"/>
</dbReference>
<keyword evidence="4" id="KW-1185">Reference proteome</keyword>
<comment type="caution">
    <text evidence="3">The sequence shown here is derived from an EMBL/GenBank/DDBJ whole genome shotgun (WGS) entry which is preliminary data.</text>
</comment>
<evidence type="ECO:0000313" key="3">
    <source>
        <dbReference type="EMBL" id="MFC5288285.1"/>
    </source>
</evidence>
<reference evidence="4" key="1">
    <citation type="journal article" date="2019" name="Int. J. Syst. Evol. Microbiol.">
        <title>The Global Catalogue of Microorganisms (GCM) 10K type strain sequencing project: providing services to taxonomists for standard genome sequencing and annotation.</title>
        <authorList>
            <consortium name="The Broad Institute Genomics Platform"/>
            <consortium name="The Broad Institute Genome Sequencing Center for Infectious Disease"/>
            <person name="Wu L."/>
            <person name="Ma J."/>
        </authorList>
    </citation>
    <scope>NUCLEOTIDE SEQUENCE [LARGE SCALE GENOMIC DNA]</scope>
    <source>
        <strain evidence="4">CCUG 59778</strain>
    </source>
</reference>
<protein>
    <submittedName>
        <fullName evidence="3">Lipase family protein</fullName>
    </submittedName>
</protein>
<evidence type="ECO:0000313" key="4">
    <source>
        <dbReference type="Proteomes" id="UP001596157"/>
    </source>
</evidence>
<feature type="region of interest" description="Disordered" evidence="1">
    <location>
        <begin position="21"/>
        <end position="46"/>
    </location>
</feature>
<dbReference type="PANTHER" id="PTHR34853:SF1">
    <property type="entry name" value="LIPASE 5"/>
    <property type="match status" value="1"/>
</dbReference>
<dbReference type="EMBL" id="JBHSKF010000006">
    <property type="protein sequence ID" value="MFC5288285.1"/>
    <property type="molecule type" value="Genomic_DNA"/>
</dbReference>
<feature type="signal peptide" evidence="2">
    <location>
        <begin position="1"/>
        <end position="23"/>
    </location>
</feature>
<dbReference type="Proteomes" id="UP001596157">
    <property type="component" value="Unassembled WGS sequence"/>
</dbReference>
<dbReference type="Gene3D" id="1.10.260.130">
    <property type="match status" value="1"/>
</dbReference>
<keyword evidence="2" id="KW-0732">Signal</keyword>
<dbReference type="PANTHER" id="PTHR34853">
    <property type="match status" value="1"/>
</dbReference>
<dbReference type="Gene3D" id="3.40.50.1820">
    <property type="entry name" value="alpha/beta hydrolase"/>
    <property type="match status" value="1"/>
</dbReference>
<accession>A0ABW0EQI7</accession>
<dbReference type="RefSeq" id="WP_378248108.1">
    <property type="nucleotide sequence ID" value="NZ_JBHSKF010000006.1"/>
</dbReference>
<dbReference type="SUPFAM" id="SSF53474">
    <property type="entry name" value="alpha/beta-Hydrolases"/>
    <property type="match status" value="1"/>
</dbReference>
<proteinExistence type="predicted"/>
<sequence>MPRKPLLCLLTAVLALTAAPAAADPRPPVPQQDAFYTPPSPLPDARPGDVLRSREVQLYAEPFRVFPAPVRAHQVLYRSTSATGRPNAVSGTVIVPPVPWLGGGPRPVLAYALGTQGLGDQCAPSYQIRVGSEIEIAFLVQALLRGWAVALTDYEGLGTPAKHTYAVANSAGRALLDVGRAATRLPAAGLSADAPVGVFGYSQGGQAAAAAGEQQAAYAPELDVVGVSTGGVPADLNLVARSNERGVGFGLVVAAAAGMSSAYPDLPLGDLLNSRGRDLVRKVENACVAEIAAGAPFGRLNDLTTRPNVIDDPRWQQRIRENLLGNTKPAAPVHLYHGTLDELIPYSGAVALKNRYCAAGAQLDWRPIPLGAHITTVSLWGAAALNWLGDRFAGKPAANSCG</sequence>
<name>A0ABW0EQI7_9PSEU</name>
<gene>
    <name evidence="3" type="ORF">ACFPM7_14590</name>
</gene>
<feature type="chain" id="PRO_5046321074" evidence="2">
    <location>
        <begin position="24"/>
        <end position="402"/>
    </location>
</feature>
<organism evidence="3 4">
    <name type="scientific">Actinokineospora guangxiensis</name>
    <dbReference type="NCBI Taxonomy" id="1490288"/>
    <lineage>
        <taxon>Bacteria</taxon>
        <taxon>Bacillati</taxon>
        <taxon>Actinomycetota</taxon>
        <taxon>Actinomycetes</taxon>
        <taxon>Pseudonocardiales</taxon>
        <taxon>Pseudonocardiaceae</taxon>
        <taxon>Actinokineospora</taxon>
    </lineage>
</organism>
<dbReference type="InterPro" id="IPR029058">
    <property type="entry name" value="AB_hydrolase_fold"/>
</dbReference>
<dbReference type="Pfam" id="PF03583">
    <property type="entry name" value="LIP"/>
    <property type="match status" value="1"/>
</dbReference>
<dbReference type="PIRSF" id="PIRSF029171">
    <property type="entry name" value="Esterase_LipA"/>
    <property type="match status" value="1"/>
</dbReference>